<dbReference type="GO" id="GO:0043025">
    <property type="term" value="C:neuronal cell body"/>
    <property type="evidence" value="ECO:0007669"/>
    <property type="project" value="TreeGrafter"/>
</dbReference>
<dbReference type="PANTHER" id="PTHR21723:SF3">
    <property type="entry name" value="PROTEIN RIC-3"/>
    <property type="match status" value="1"/>
</dbReference>
<evidence type="ECO:0000256" key="9">
    <source>
        <dbReference type="SAM" id="Phobius"/>
    </source>
</evidence>
<gene>
    <name evidence="11" type="ORF">JTE90_013499</name>
</gene>
<dbReference type="GO" id="GO:0007271">
    <property type="term" value="P:synaptic transmission, cholinergic"/>
    <property type="evidence" value="ECO:0007669"/>
    <property type="project" value="TreeGrafter"/>
</dbReference>
<dbReference type="GO" id="GO:0045202">
    <property type="term" value="C:synapse"/>
    <property type="evidence" value="ECO:0007669"/>
    <property type="project" value="GOC"/>
</dbReference>
<feature type="transmembrane region" description="Helical" evidence="9">
    <location>
        <begin position="12"/>
        <end position="30"/>
    </location>
</feature>
<feature type="compositionally biased region" description="Low complexity" evidence="8">
    <location>
        <begin position="304"/>
        <end position="314"/>
    </location>
</feature>
<dbReference type="GO" id="GO:0043005">
    <property type="term" value="C:neuron projection"/>
    <property type="evidence" value="ECO:0007669"/>
    <property type="project" value="TreeGrafter"/>
</dbReference>
<dbReference type="GO" id="GO:0005789">
    <property type="term" value="C:endoplasmic reticulum membrane"/>
    <property type="evidence" value="ECO:0007669"/>
    <property type="project" value="UniProtKB-SubCell"/>
</dbReference>
<accession>A0AAV6VLB1</accession>
<dbReference type="EMBL" id="JAFNEN010000056">
    <property type="protein sequence ID" value="KAG8197374.1"/>
    <property type="molecule type" value="Genomic_DNA"/>
</dbReference>
<dbReference type="Pfam" id="PF15361">
    <property type="entry name" value="RIC3"/>
    <property type="match status" value="1"/>
</dbReference>
<evidence type="ECO:0000256" key="3">
    <source>
        <dbReference type="ARBA" id="ARBA00022692"/>
    </source>
</evidence>
<name>A0AAV6VLB1_9ARAC</name>
<sequence>MAADFGTGKTLVVLSIVLGCFAILWPKIFYPMMQTAFAMTSPNIDADGRIRSDNADRPPHLHPSSSNNPRIRGVAGTQQEDIQDKFLMREGRPFPNPASRQPPKPEAKTGGAMSIIMPIYTVGIVVFFLYTVLKLVFKKPNEGEKKPLIKDFHMDPEYHKFVCQQPTGDPPKPGKGEKSHKKHSKVFEKIVEEVEAKEMDAKDYEIYKLRKKLEETENAMEHIIKNMGDVTQKVAQQVEKKVSRGGEVRQRHKGRKKEKEAETTRHIEEVSDDEMATLEEDLTELIGMCRATTNRAAERDKSEGSSAEEGSSDGAMHESEEEEVDNNDTRRLGKTVKVA</sequence>
<evidence type="ECO:0000256" key="8">
    <source>
        <dbReference type="SAM" id="MobiDB-lite"/>
    </source>
</evidence>
<evidence type="ECO:0000313" key="12">
    <source>
        <dbReference type="Proteomes" id="UP000827092"/>
    </source>
</evidence>
<keyword evidence="4" id="KW-0256">Endoplasmic reticulum</keyword>
<evidence type="ECO:0000256" key="6">
    <source>
        <dbReference type="ARBA" id="ARBA00023136"/>
    </source>
</evidence>
<keyword evidence="5 9" id="KW-1133">Transmembrane helix</keyword>
<protein>
    <recommendedName>
        <fullName evidence="10">Resistance to inhibitors of cholinesterase protein 3 N-terminal domain-containing protein</fullName>
    </recommendedName>
</protein>
<comment type="subcellular location">
    <subcellularLocation>
        <location evidence="1">Endoplasmic reticulum membrane</location>
    </subcellularLocation>
</comment>
<keyword evidence="7" id="KW-0175">Coiled coil</keyword>
<dbReference type="InterPro" id="IPR026160">
    <property type="entry name" value="Ric3"/>
</dbReference>
<dbReference type="AlphaFoldDB" id="A0AAV6VLB1"/>
<evidence type="ECO:0000256" key="5">
    <source>
        <dbReference type="ARBA" id="ARBA00022989"/>
    </source>
</evidence>
<evidence type="ECO:0000256" key="1">
    <source>
        <dbReference type="ARBA" id="ARBA00004586"/>
    </source>
</evidence>
<feature type="region of interest" description="Disordered" evidence="8">
    <location>
        <begin position="289"/>
        <end position="339"/>
    </location>
</feature>
<comment type="similarity">
    <text evidence="2">Belongs to the ric-3 family.</text>
</comment>
<proteinExistence type="inferred from homology"/>
<feature type="compositionally biased region" description="Basic and acidic residues" evidence="8">
    <location>
        <begin position="238"/>
        <end position="249"/>
    </location>
</feature>
<keyword evidence="6 9" id="KW-0472">Membrane</keyword>
<evidence type="ECO:0000256" key="2">
    <source>
        <dbReference type="ARBA" id="ARBA00008538"/>
    </source>
</evidence>
<evidence type="ECO:0000256" key="7">
    <source>
        <dbReference type="SAM" id="Coils"/>
    </source>
</evidence>
<feature type="coiled-coil region" evidence="7">
    <location>
        <begin position="206"/>
        <end position="233"/>
    </location>
</feature>
<organism evidence="11 12">
    <name type="scientific">Oedothorax gibbosus</name>
    <dbReference type="NCBI Taxonomy" id="931172"/>
    <lineage>
        <taxon>Eukaryota</taxon>
        <taxon>Metazoa</taxon>
        <taxon>Ecdysozoa</taxon>
        <taxon>Arthropoda</taxon>
        <taxon>Chelicerata</taxon>
        <taxon>Arachnida</taxon>
        <taxon>Araneae</taxon>
        <taxon>Araneomorphae</taxon>
        <taxon>Entelegynae</taxon>
        <taxon>Araneoidea</taxon>
        <taxon>Linyphiidae</taxon>
        <taxon>Erigoninae</taxon>
        <taxon>Oedothorax</taxon>
    </lineage>
</organism>
<feature type="compositionally biased region" description="Basic and acidic residues" evidence="8">
    <location>
        <begin position="48"/>
        <end position="59"/>
    </location>
</feature>
<dbReference type="InterPro" id="IPR032763">
    <property type="entry name" value="RIC3_N"/>
</dbReference>
<feature type="region of interest" description="Disordered" evidence="8">
    <location>
        <begin position="90"/>
        <end position="109"/>
    </location>
</feature>
<feature type="region of interest" description="Disordered" evidence="8">
    <location>
        <begin position="237"/>
        <end position="274"/>
    </location>
</feature>
<dbReference type="PANTHER" id="PTHR21723">
    <property type="entry name" value="RESISTANCE TO INHIBITORS OF CHOLINESTERASE PROTEIN 3 RIC3"/>
    <property type="match status" value="1"/>
</dbReference>
<evidence type="ECO:0000256" key="4">
    <source>
        <dbReference type="ARBA" id="ARBA00022824"/>
    </source>
</evidence>
<keyword evidence="3 9" id="KW-0812">Transmembrane</keyword>
<feature type="domain" description="Resistance to inhibitors of cholinesterase protein 3 N-terminal" evidence="10">
    <location>
        <begin position="18"/>
        <end position="225"/>
    </location>
</feature>
<evidence type="ECO:0000259" key="10">
    <source>
        <dbReference type="Pfam" id="PF15361"/>
    </source>
</evidence>
<feature type="compositionally biased region" description="Basic and acidic residues" evidence="8">
    <location>
        <begin position="257"/>
        <end position="269"/>
    </location>
</feature>
<feature type="region of interest" description="Disordered" evidence="8">
    <location>
        <begin position="165"/>
        <end position="184"/>
    </location>
</feature>
<reference evidence="11 12" key="1">
    <citation type="journal article" date="2022" name="Nat. Ecol. Evol.">
        <title>A masculinizing supergene underlies an exaggerated male reproductive morph in a spider.</title>
        <authorList>
            <person name="Hendrickx F."/>
            <person name="De Corte Z."/>
            <person name="Sonet G."/>
            <person name="Van Belleghem S.M."/>
            <person name="Kostlbacher S."/>
            <person name="Vangestel C."/>
        </authorList>
    </citation>
    <scope>NUCLEOTIDE SEQUENCE [LARGE SCALE GENOMIC DNA]</scope>
    <source>
        <strain evidence="11">W744_W776</strain>
    </source>
</reference>
<feature type="region of interest" description="Disordered" evidence="8">
    <location>
        <begin position="48"/>
        <end position="73"/>
    </location>
</feature>
<comment type="caution">
    <text evidence="11">The sequence shown here is derived from an EMBL/GenBank/DDBJ whole genome shotgun (WGS) entry which is preliminary data.</text>
</comment>
<dbReference type="GO" id="GO:0034394">
    <property type="term" value="P:protein localization to cell surface"/>
    <property type="evidence" value="ECO:0007669"/>
    <property type="project" value="TreeGrafter"/>
</dbReference>
<feature type="compositionally biased region" description="Pro residues" evidence="8">
    <location>
        <begin position="94"/>
        <end position="104"/>
    </location>
</feature>
<dbReference type="Proteomes" id="UP000827092">
    <property type="component" value="Unassembled WGS sequence"/>
</dbReference>
<feature type="transmembrane region" description="Helical" evidence="9">
    <location>
        <begin position="115"/>
        <end position="137"/>
    </location>
</feature>
<keyword evidence="12" id="KW-1185">Reference proteome</keyword>
<evidence type="ECO:0000313" key="11">
    <source>
        <dbReference type="EMBL" id="KAG8197374.1"/>
    </source>
</evidence>